<evidence type="ECO:0000256" key="1">
    <source>
        <dbReference type="ARBA" id="ARBA00023015"/>
    </source>
</evidence>
<keyword evidence="6" id="KW-1185">Reference proteome</keyword>
<dbReference type="GO" id="GO:0003700">
    <property type="term" value="F:DNA-binding transcription factor activity"/>
    <property type="evidence" value="ECO:0007669"/>
    <property type="project" value="TreeGrafter"/>
</dbReference>
<dbReference type="AlphaFoldDB" id="A0A379Z1T7"/>
<dbReference type="InterPro" id="IPR001387">
    <property type="entry name" value="Cro/C1-type_HTH"/>
</dbReference>
<gene>
    <name evidence="5" type="primary">sinR</name>
    <name evidence="5" type="ORF">NCTC10738_00822</name>
</gene>
<name>A0A379Z1T7_9GAMM</name>
<dbReference type="EMBL" id="UGYO01000001">
    <property type="protein sequence ID" value="SUI54007.1"/>
    <property type="molecule type" value="Genomic_DNA"/>
</dbReference>
<keyword evidence="1" id="KW-0805">Transcription regulation</keyword>
<proteinExistence type="predicted"/>
<dbReference type="Gene3D" id="1.10.260.40">
    <property type="entry name" value="lambda repressor-like DNA-binding domains"/>
    <property type="match status" value="1"/>
</dbReference>
<keyword evidence="2" id="KW-0238">DNA-binding</keyword>
<evidence type="ECO:0000256" key="3">
    <source>
        <dbReference type="ARBA" id="ARBA00023163"/>
    </source>
</evidence>
<dbReference type="SMART" id="SM00530">
    <property type="entry name" value="HTH_XRE"/>
    <property type="match status" value="1"/>
</dbReference>
<organism evidence="5 6">
    <name type="scientific">Shewanella algae</name>
    <dbReference type="NCBI Taxonomy" id="38313"/>
    <lineage>
        <taxon>Bacteria</taxon>
        <taxon>Pseudomonadati</taxon>
        <taxon>Pseudomonadota</taxon>
        <taxon>Gammaproteobacteria</taxon>
        <taxon>Alteromonadales</taxon>
        <taxon>Shewanellaceae</taxon>
        <taxon>Shewanella</taxon>
    </lineage>
</organism>
<accession>A0A379Z1T7</accession>
<dbReference type="InterPro" id="IPR010982">
    <property type="entry name" value="Lambda_DNA-bd_dom_sf"/>
</dbReference>
<reference evidence="5 6" key="1">
    <citation type="submission" date="2018-06" db="EMBL/GenBank/DDBJ databases">
        <authorList>
            <consortium name="Pathogen Informatics"/>
            <person name="Doyle S."/>
        </authorList>
    </citation>
    <scope>NUCLEOTIDE SEQUENCE [LARGE SCALE GENOMIC DNA]</scope>
    <source>
        <strain evidence="5 6">NCTC10738</strain>
    </source>
</reference>
<dbReference type="Proteomes" id="UP000254069">
    <property type="component" value="Unassembled WGS sequence"/>
</dbReference>
<dbReference type="PROSITE" id="PS50943">
    <property type="entry name" value="HTH_CROC1"/>
    <property type="match status" value="1"/>
</dbReference>
<feature type="domain" description="HTH cro/C1-type" evidence="4">
    <location>
        <begin position="12"/>
        <end position="66"/>
    </location>
</feature>
<keyword evidence="3" id="KW-0804">Transcription</keyword>
<dbReference type="GO" id="GO:0005829">
    <property type="term" value="C:cytosol"/>
    <property type="evidence" value="ECO:0007669"/>
    <property type="project" value="TreeGrafter"/>
</dbReference>
<dbReference type="PANTHER" id="PTHR46797:SF23">
    <property type="entry name" value="HTH-TYPE TRANSCRIPTIONAL REGULATOR SUTR"/>
    <property type="match status" value="1"/>
</dbReference>
<evidence type="ECO:0000259" key="4">
    <source>
        <dbReference type="PROSITE" id="PS50943"/>
    </source>
</evidence>
<dbReference type="RefSeq" id="WP_115389222.1">
    <property type="nucleotide sequence ID" value="NZ_JADZHC010000058.1"/>
</dbReference>
<evidence type="ECO:0000313" key="6">
    <source>
        <dbReference type="Proteomes" id="UP000254069"/>
    </source>
</evidence>
<dbReference type="SUPFAM" id="SSF47413">
    <property type="entry name" value="lambda repressor-like DNA-binding domains"/>
    <property type="match status" value="1"/>
</dbReference>
<dbReference type="GO" id="GO:0003677">
    <property type="term" value="F:DNA binding"/>
    <property type="evidence" value="ECO:0007669"/>
    <property type="project" value="UniProtKB-KW"/>
</dbReference>
<dbReference type="CDD" id="cd00093">
    <property type="entry name" value="HTH_XRE"/>
    <property type="match status" value="1"/>
</dbReference>
<dbReference type="Pfam" id="PF01381">
    <property type="entry name" value="HTH_3"/>
    <property type="match status" value="1"/>
</dbReference>
<dbReference type="InterPro" id="IPR050807">
    <property type="entry name" value="TransReg_Diox_bact_type"/>
</dbReference>
<sequence>MKTLAIEIGRALRNVRKSRGISQDELALRADIDRSYIGRIERAETNITLEMLYKIADVLDCEPHDLLPLRKQVQIHPRLL</sequence>
<dbReference type="PANTHER" id="PTHR46797">
    <property type="entry name" value="HTH-TYPE TRANSCRIPTIONAL REGULATOR"/>
    <property type="match status" value="1"/>
</dbReference>
<evidence type="ECO:0000256" key="2">
    <source>
        <dbReference type="ARBA" id="ARBA00023125"/>
    </source>
</evidence>
<evidence type="ECO:0000313" key="5">
    <source>
        <dbReference type="EMBL" id="SUI54007.1"/>
    </source>
</evidence>
<protein>
    <submittedName>
        <fullName evidence="5">HTH-type transcriptional regulator sinR</fullName>
    </submittedName>
</protein>